<protein>
    <submittedName>
        <fullName evidence="1">Uncharacterized protein</fullName>
    </submittedName>
</protein>
<proteinExistence type="predicted"/>
<gene>
    <name evidence="1" type="ORF">I5677_08680</name>
</gene>
<evidence type="ECO:0000313" key="2">
    <source>
        <dbReference type="Proteomes" id="UP000623269"/>
    </source>
</evidence>
<dbReference type="RefSeq" id="WP_197661184.1">
    <property type="nucleotide sequence ID" value="NZ_JAEAGR010000007.1"/>
</dbReference>
<accession>A0A8J7H2H0</accession>
<sequence>MISTSRTYKILLSSEQCDKLKYPTLVKHEIEVTGKEILHAIITCGMPVQYLNKTIESHRINEIIFKFFVINSALEEDSGYLVKSDKVKYLETSERAIIQYYLGMFITKLISEKIFHVDYLIHQKTVDSMKLTKVKYETGNSRPDLFGYNVYKGTWSIWEAKGRTRNINDSLDKAYEQVKQVKTVNKKKPELAAANVVYFSDNKLATKVKDPESEGDIEINIDLNEALNTYYKPISQLFINNGYDKYKDYNYKTHGLLVTNINIFETSFHIGMPELLFNHLVQNENDPQVLKKDILGLHTTIDIIKSLKEYHKQDNLEMYCGRDLITLF</sequence>
<dbReference type="Proteomes" id="UP000623269">
    <property type="component" value="Unassembled WGS sequence"/>
</dbReference>
<dbReference type="AlphaFoldDB" id="A0A8J7H2H0"/>
<organism evidence="1 2">
    <name type="scientific">Mobilitalea sibirica</name>
    <dbReference type="NCBI Taxonomy" id="1462919"/>
    <lineage>
        <taxon>Bacteria</taxon>
        <taxon>Bacillati</taxon>
        <taxon>Bacillota</taxon>
        <taxon>Clostridia</taxon>
        <taxon>Lachnospirales</taxon>
        <taxon>Lachnospiraceae</taxon>
        <taxon>Mobilitalea</taxon>
    </lineage>
</organism>
<dbReference type="EMBL" id="JAEAGR010000007">
    <property type="protein sequence ID" value="MBH1940963.1"/>
    <property type="molecule type" value="Genomic_DNA"/>
</dbReference>
<comment type="caution">
    <text evidence="1">The sequence shown here is derived from an EMBL/GenBank/DDBJ whole genome shotgun (WGS) entry which is preliminary data.</text>
</comment>
<name>A0A8J7H2H0_9FIRM</name>
<reference evidence="1" key="1">
    <citation type="submission" date="2020-12" db="EMBL/GenBank/DDBJ databases">
        <title>M. sibirica DSM 26468T genome.</title>
        <authorList>
            <person name="Thieme N."/>
            <person name="Rettenmaier R."/>
            <person name="Zverlov V."/>
            <person name="Liebl W."/>
        </authorList>
    </citation>
    <scope>NUCLEOTIDE SEQUENCE</scope>
    <source>
        <strain evidence="1">DSM 26468</strain>
    </source>
</reference>
<evidence type="ECO:0000313" key="1">
    <source>
        <dbReference type="EMBL" id="MBH1940963.1"/>
    </source>
</evidence>
<keyword evidence="2" id="KW-1185">Reference proteome</keyword>